<dbReference type="InterPro" id="IPR036390">
    <property type="entry name" value="WH_DNA-bd_sf"/>
</dbReference>
<dbReference type="SMART" id="SM00347">
    <property type="entry name" value="HTH_MARR"/>
    <property type="match status" value="1"/>
</dbReference>
<dbReference type="PANTHER" id="PTHR33164">
    <property type="entry name" value="TRANSCRIPTIONAL REGULATOR, MARR FAMILY"/>
    <property type="match status" value="1"/>
</dbReference>
<gene>
    <name evidence="2" type="ORF">GCM10010439_02210</name>
</gene>
<organism evidence="2 3">
    <name type="scientific">Actinocorallia aurantiaca</name>
    <dbReference type="NCBI Taxonomy" id="46204"/>
    <lineage>
        <taxon>Bacteria</taxon>
        <taxon>Bacillati</taxon>
        <taxon>Actinomycetota</taxon>
        <taxon>Actinomycetes</taxon>
        <taxon>Streptosporangiales</taxon>
        <taxon>Thermomonosporaceae</taxon>
        <taxon>Actinocorallia</taxon>
    </lineage>
</organism>
<proteinExistence type="predicted"/>
<dbReference type="Pfam" id="PF01047">
    <property type="entry name" value="MarR"/>
    <property type="match status" value="1"/>
</dbReference>
<dbReference type="Gene3D" id="1.10.10.10">
    <property type="entry name" value="Winged helix-like DNA-binding domain superfamily/Winged helix DNA-binding domain"/>
    <property type="match status" value="1"/>
</dbReference>
<dbReference type="EMBL" id="BAAATZ010000002">
    <property type="protein sequence ID" value="GAA2718699.1"/>
    <property type="molecule type" value="Genomic_DNA"/>
</dbReference>
<accession>A0ABN3TU99</accession>
<dbReference type="InterPro" id="IPR000835">
    <property type="entry name" value="HTH_MarR-typ"/>
</dbReference>
<protein>
    <submittedName>
        <fullName evidence="2">MarR family transcriptional regulator</fullName>
    </submittedName>
</protein>
<evidence type="ECO:0000259" key="1">
    <source>
        <dbReference type="PROSITE" id="PS50995"/>
    </source>
</evidence>
<comment type="caution">
    <text evidence="2">The sequence shown here is derived from an EMBL/GenBank/DDBJ whole genome shotgun (WGS) entry which is preliminary data.</text>
</comment>
<evidence type="ECO:0000313" key="3">
    <source>
        <dbReference type="Proteomes" id="UP001501842"/>
    </source>
</evidence>
<dbReference type="RefSeq" id="WP_344448156.1">
    <property type="nucleotide sequence ID" value="NZ_BAAATZ010000002.1"/>
</dbReference>
<dbReference type="PANTHER" id="PTHR33164:SF94">
    <property type="entry name" value="TRANSCRIPTIONAL REGULATORY PROTEIN-RELATED"/>
    <property type="match status" value="1"/>
</dbReference>
<dbReference type="SUPFAM" id="SSF46785">
    <property type="entry name" value="Winged helix' DNA-binding domain"/>
    <property type="match status" value="1"/>
</dbReference>
<feature type="domain" description="HTH marR-type" evidence="1">
    <location>
        <begin position="17"/>
        <end position="151"/>
    </location>
</feature>
<dbReference type="InterPro" id="IPR036388">
    <property type="entry name" value="WH-like_DNA-bd_sf"/>
</dbReference>
<dbReference type="InterPro" id="IPR039422">
    <property type="entry name" value="MarR/SlyA-like"/>
</dbReference>
<dbReference type="Proteomes" id="UP001501842">
    <property type="component" value="Unassembled WGS sequence"/>
</dbReference>
<dbReference type="PROSITE" id="PS50995">
    <property type="entry name" value="HTH_MARR_2"/>
    <property type="match status" value="1"/>
</dbReference>
<name>A0ABN3TU99_9ACTN</name>
<keyword evidence="3" id="KW-1185">Reference proteome</keyword>
<evidence type="ECO:0000313" key="2">
    <source>
        <dbReference type="EMBL" id="GAA2718699.1"/>
    </source>
</evidence>
<sequence length="167" mass="17874">MDSARPARPDGDGGDDIEAVTTALLAASRLLVAISARSLGQADAGVTLPQFRMLVSLSLQGPMKLATLADVLGVNPSTALRMAERLSLANLLTRETNPNNRREIILELAPAGHRIVSEVTARRHEEIGRVVARLAPEQRTALISSLDAFVEADDELPATVTQPIFFT</sequence>
<reference evidence="2 3" key="1">
    <citation type="journal article" date="2019" name="Int. J. Syst. Evol. Microbiol.">
        <title>The Global Catalogue of Microorganisms (GCM) 10K type strain sequencing project: providing services to taxonomists for standard genome sequencing and annotation.</title>
        <authorList>
            <consortium name="The Broad Institute Genomics Platform"/>
            <consortium name="The Broad Institute Genome Sequencing Center for Infectious Disease"/>
            <person name="Wu L."/>
            <person name="Ma J."/>
        </authorList>
    </citation>
    <scope>NUCLEOTIDE SEQUENCE [LARGE SCALE GENOMIC DNA]</scope>
    <source>
        <strain evidence="2 3">JCM 8201</strain>
    </source>
</reference>